<evidence type="ECO:0000259" key="2">
    <source>
        <dbReference type="Pfam" id="PF12146"/>
    </source>
</evidence>
<dbReference type="InterPro" id="IPR022742">
    <property type="entry name" value="Hydrolase_4"/>
</dbReference>
<dbReference type="Proteomes" id="UP000092460">
    <property type="component" value="Unassembled WGS sequence"/>
</dbReference>
<dbReference type="EnsemblMetazoa" id="GPPI009468-RA">
    <property type="protein sequence ID" value="GPPI009468-PA"/>
    <property type="gene ID" value="GPPI009468"/>
</dbReference>
<dbReference type="EMBL" id="JXJN01003752">
    <property type="status" value="NOT_ANNOTATED_CDS"/>
    <property type="molecule type" value="Genomic_DNA"/>
</dbReference>
<dbReference type="GO" id="GO:0004622">
    <property type="term" value="F:phosphatidylcholine lysophospholipase activity"/>
    <property type="evidence" value="ECO:0007669"/>
    <property type="project" value="TreeGrafter"/>
</dbReference>
<dbReference type="Gene3D" id="3.40.50.1820">
    <property type="entry name" value="alpha/beta hydrolase"/>
    <property type="match status" value="1"/>
</dbReference>
<keyword evidence="4" id="KW-1185">Reference proteome</keyword>
<keyword evidence="1" id="KW-1133">Transmembrane helix</keyword>
<name>A0A1B0AUW0_9MUSC</name>
<dbReference type="SUPFAM" id="SSF53474">
    <property type="entry name" value="alpha/beta-Hydrolases"/>
    <property type="match status" value="1"/>
</dbReference>
<dbReference type="Pfam" id="PF12146">
    <property type="entry name" value="Hydrolase_4"/>
    <property type="match status" value="1"/>
</dbReference>
<evidence type="ECO:0000313" key="4">
    <source>
        <dbReference type="Proteomes" id="UP000092460"/>
    </source>
</evidence>
<keyword evidence="1" id="KW-0472">Membrane</keyword>
<dbReference type="GO" id="GO:0006660">
    <property type="term" value="P:phosphatidylserine catabolic process"/>
    <property type="evidence" value="ECO:0007669"/>
    <property type="project" value="TreeGrafter"/>
</dbReference>
<evidence type="ECO:0000313" key="3">
    <source>
        <dbReference type="EnsemblMetazoa" id="GPPI009468-PA"/>
    </source>
</evidence>
<feature type="domain" description="Serine aminopeptidase S33" evidence="2">
    <location>
        <begin position="199"/>
        <end position="322"/>
    </location>
</feature>
<dbReference type="GO" id="GO:0052651">
    <property type="term" value="P:monoacylglycerol catabolic process"/>
    <property type="evidence" value="ECO:0007669"/>
    <property type="project" value="TreeGrafter"/>
</dbReference>
<organism evidence="3 4">
    <name type="scientific">Glossina palpalis gambiensis</name>
    <dbReference type="NCBI Taxonomy" id="67801"/>
    <lineage>
        <taxon>Eukaryota</taxon>
        <taxon>Metazoa</taxon>
        <taxon>Ecdysozoa</taxon>
        <taxon>Arthropoda</taxon>
        <taxon>Hexapoda</taxon>
        <taxon>Insecta</taxon>
        <taxon>Pterygota</taxon>
        <taxon>Neoptera</taxon>
        <taxon>Endopterygota</taxon>
        <taxon>Diptera</taxon>
        <taxon>Brachycera</taxon>
        <taxon>Muscomorpha</taxon>
        <taxon>Hippoboscoidea</taxon>
        <taxon>Glossinidae</taxon>
        <taxon>Glossina</taxon>
    </lineage>
</organism>
<dbReference type="PANTHER" id="PTHR12277">
    <property type="entry name" value="ALPHA/BETA HYDROLASE DOMAIN-CONTAINING PROTEIN"/>
    <property type="match status" value="1"/>
</dbReference>
<feature type="transmembrane region" description="Helical" evidence="1">
    <location>
        <begin position="40"/>
        <end position="60"/>
    </location>
</feature>
<sequence>MKLEENYMRPVYTHTHLSYLILSVMLFSRRRNFIKRISLTTVQICLAAFGLIFVILPLIFRYSVTLQRGILFLTFITYPRDLDLSNPSSVGLYATRSFFLNVRDSDVDNETTNNEASRKTSIIRIGIWHVLPRHVAKRFAKELHVNTDVFDDTDRNVTEIKDETLDLLESVMKTSFPNINRENENFFYERLMKMPGNTVILYLHGNTASRGSGHRLDVYKMLRNLGYHVIALDYRGYGDSDPISPTEEGVVRDAMTVYNYICNITTNPVIIWGHSLGTGVATNMLSQLNYMNEKGPKGVILESPFTNIRDEIRQHPFARPFKHLPWFDLTIARPMYSNSLRFESDQHISEFRQPIMILHAEDDYVVPFQLGYQLYRIALDTRGKSWGPVEFHRFEASHHYGHKYIVHAPELPELVKNFVITYRNEVF</sequence>
<protein>
    <recommendedName>
        <fullName evidence="2">Serine aminopeptidase S33 domain-containing protein</fullName>
    </recommendedName>
</protein>
<dbReference type="GO" id="GO:0047372">
    <property type="term" value="F:monoacylglycerol lipase activity"/>
    <property type="evidence" value="ECO:0007669"/>
    <property type="project" value="TreeGrafter"/>
</dbReference>
<reference evidence="4" key="1">
    <citation type="submission" date="2015-01" db="EMBL/GenBank/DDBJ databases">
        <authorList>
            <person name="Aksoy S."/>
            <person name="Warren W."/>
            <person name="Wilson R.K."/>
        </authorList>
    </citation>
    <scope>NUCLEOTIDE SEQUENCE [LARGE SCALE GENOMIC DNA]</scope>
    <source>
        <strain evidence="4">IAEA</strain>
    </source>
</reference>
<evidence type="ECO:0000256" key="1">
    <source>
        <dbReference type="SAM" id="Phobius"/>
    </source>
</evidence>
<dbReference type="STRING" id="67801.A0A1B0AUW0"/>
<dbReference type="InterPro" id="IPR029058">
    <property type="entry name" value="AB_hydrolase_fold"/>
</dbReference>
<dbReference type="VEuPathDB" id="VectorBase:GPPI009468"/>
<dbReference type="AlphaFoldDB" id="A0A1B0AUW0"/>
<reference evidence="3" key="2">
    <citation type="submission" date="2020-05" db="UniProtKB">
        <authorList>
            <consortium name="EnsemblMetazoa"/>
        </authorList>
    </citation>
    <scope>IDENTIFICATION</scope>
    <source>
        <strain evidence="3">IAEA</strain>
    </source>
</reference>
<proteinExistence type="predicted"/>
<dbReference type="PANTHER" id="PTHR12277:SF194">
    <property type="entry name" value="FI04476P"/>
    <property type="match status" value="1"/>
</dbReference>
<keyword evidence="1" id="KW-0812">Transmembrane</keyword>
<dbReference type="GO" id="GO:0005789">
    <property type="term" value="C:endoplasmic reticulum membrane"/>
    <property type="evidence" value="ECO:0007669"/>
    <property type="project" value="TreeGrafter"/>
</dbReference>
<accession>A0A1B0AUW0</accession>